<accession>A0A0A9H3L1</accession>
<sequence length="77" mass="8897">MRKKNMNFHVFSFFMEGHCLHDDTISSPVLEGKGEMRGGRGGKEKKLTVRRQKCNGSKGEMEEVREEQRKTKRKGPT</sequence>
<feature type="region of interest" description="Disordered" evidence="1">
    <location>
        <begin position="29"/>
        <end position="77"/>
    </location>
</feature>
<reference evidence="2" key="2">
    <citation type="journal article" date="2015" name="Data Brief">
        <title>Shoot transcriptome of the giant reed, Arundo donax.</title>
        <authorList>
            <person name="Barrero R.A."/>
            <person name="Guerrero F.D."/>
            <person name="Moolhuijzen P."/>
            <person name="Goolsby J.A."/>
            <person name="Tidwell J."/>
            <person name="Bellgard S.E."/>
            <person name="Bellgard M.I."/>
        </authorList>
    </citation>
    <scope>NUCLEOTIDE SEQUENCE</scope>
    <source>
        <tissue evidence="2">Shoot tissue taken approximately 20 cm above the soil surface</tissue>
    </source>
</reference>
<reference evidence="2" key="1">
    <citation type="submission" date="2014-09" db="EMBL/GenBank/DDBJ databases">
        <authorList>
            <person name="Magalhaes I.L.F."/>
            <person name="Oliveira U."/>
            <person name="Santos F.R."/>
            <person name="Vidigal T.H.D.A."/>
            <person name="Brescovit A.D."/>
            <person name="Santos A.J."/>
        </authorList>
    </citation>
    <scope>NUCLEOTIDE SEQUENCE</scope>
    <source>
        <tissue evidence="2">Shoot tissue taken approximately 20 cm above the soil surface</tissue>
    </source>
</reference>
<dbReference type="AlphaFoldDB" id="A0A0A9H3L1"/>
<proteinExistence type="predicted"/>
<evidence type="ECO:0000313" key="2">
    <source>
        <dbReference type="EMBL" id="JAE30379.1"/>
    </source>
</evidence>
<evidence type="ECO:0000256" key="1">
    <source>
        <dbReference type="SAM" id="MobiDB-lite"/>
    </source>
</evidence>
<dbReference type="EMBL" id="GBRH01167517">
    <property type="protein sequence ID" value="JAE30379.1"/>
    <property type="molecule type" value="Transcribed_RNA"/>
</dbReference>
<feature type="compositionally biased region" description="Basic and acidic residues" evidence="1">
    <location>
        <begin position="59"/>
        <end position="69"/>
    </location>
</feature>
<organism evidence="2">
    <name type="scientific">Arundo donax</name>
    <name type="common">Giant reed</name>
    <name type="synonym">Donax arundinaceus</name>
    <dbReference type="NCBI Taxonomy" id="35708"/>
    <lineage>
        <taxon>Eukaryota</taxon>
        <taxon>Viridiplantae</taxon>
        <taxon>Streptophyta</taxon>
        <taxon>Embryophyta</taxon>
        <taxon>Tracheophyta</taxon>
        <taxon>Spermatophyta</taxon>
        <taxon>Magnoliopsida</taxon>
        <taxon>Liliopsida</taxon>
        <taxon>Poales</taxon>
        <taxon>Poaceae</taxon>
        <taxon>PACMAD clade</taxon>
        <taxon>Arundinoideae</taxon>
        <taxon>Arundineae</taxon>
        <taxon>Arundo</taxon>
    </lineage>
</organism>
<protein>
    <submittedName>
        <fullName evidence="2">Uncharacterized protein</fullName>
    </submittedName>
</protein>
<feature type="compositionally biased region" description="Basic and acidic residues" evidence="1">
    <location>
        <begin position="32"/>
        <end position="47"/>
    </location>
</feature>
<name>A0A0A9H3L1_ARUDO</name>